<proteinExistence type="predicted"/>
<dbReference type="AlphaFoldDB" id="A0A4Z2HBV4"/>
<evidence type="ECO:0000313" key="3">
    <source>
        <dbReference type="Proteomes" id="UP000314294"/>
    </source>
</evidence>
<keyword evidence="3" id="KW-1185">Reference proteome</keyword>
<organism evidence="2 3">
    <name type="scientific">Liparis tanakae</name>
    <name type="common">Tanaka's snailfish</name>
    <dbReference type="NCBI Taxonomy" id="230148"/>
    <lineage>
        <taxon>Eukaryota</taxon>
        <taxon>Metazoa</taxon>
        <taxon>Chordata</taxon>
        <taxon>Craniata</taxon>
        <taxon>Vertebrata</taxon>
        <taxon>Euteleostomi</taxon>
        <taxon>Actinopterygii</taxon>
        <taxon>Neopterygii</taxon>
        <taxon>Teleostei</taxon>
        <taxon>Neoteleostei</taxon>
        <taxon>Acanthomorphata</taxon>
        <taxon>Eupercaria</taxon>
        <taxon>Perciformes</taxon>
        <taxon>Cottioidei</taxon>
        <taxon>Cottales</taxon>
        <taxon>Liparidae</taxon>
        <taxon>Liparis</taxon>
    </lineage>
</organism>
<feature type="region of interest" description="Disordered" evidence="1">
    <location>
        <begin position="285"/>
        <end position="310"/>
    </location>
</feature>
<feature type="region of interest" description="Disordered" evidence="1">
    <location>
        <begin position="113"/>
        <end position="141"/>
    </location>
</feature>
<protein>
    <submittedName>
        <fullName evidence="2">Uncharacterized protein</fullName>
    </submittedName>
</protein>
<gene>
    <name evidence="2" type="ORF">EYF80_026389</name>
</gene>
<feature type="region of interest" description="Disordered" evidence="1">
    <location>
        <begin position="1"/>
        <end position="51"/>
    </location>
</feature>
<reference evidence="2 3" key="1">
    <citation type="submission" date="2019-03" db="EMBL/GenBank/DDBJ databases">
        <title>First draft genome of Liparis tanakae, snailfish: a comprehensive survey of snailfish specific genes.</title>
        <authorList>
            <person name="Kim W."/>
            <person name="Song I."/>
            <person name="Jeong J.-H."/>
            <person name="Kim D."/>
            <person name="Kim S."/>
            <person name="Ryu S."/>
            <person name="Song J.Y."/>
            <person name="Lee S.K."/>
        </authorList>
    </citation>
    <scope>NUCLEOTIDE SEQUENCE [LARGE SCALE GENOMIC DNA]</scope>
    <source>
        <tissue evidence="2">Muscle</tissue>
    </source>
</reference>
<dbReference type="Proteomes" id="UP000314294">
    <property type="component" value="Unassembled WGS sequence"/>
</dbReference>
<comment type="caution">
    <text evidence="2">The sequence shown here is derived from an EMBL/GenBank/DDBJ whole genome shotgun (WGS) entry which is preliminary data.</text>
</comment>
<dbReference type="OrthoDB" id="10656649at2759"/>
<sequence length="339" mass="37040">MCFLLENQPGSSNLTTAGRGEGPSGGPARSRGVIEQTTPQHERGGRAGNLPDYLRWDVSHSMPEVPPARFPPSLQRGGISAWRGSNDIRELTTFSTQLDMLIEKPRFKGKVHIRADGGTMQDGGPRSTEPYSDDSDLEPAERGSAPLHLQFTELQTRGRLDLAPGRHETLEIPPQPHGSPAVCAVAFLTISHIQASFGGATPLTVVARSPRPGGGYLRLRGSRRAVARAPRRKLRCHYLLSCVGGRKLADPPACHWGTSSHLLGGSGPRPWCQWHQQACGEVNWDDRTRHSSTTRGSEQRGQYKSEPTGKLDVYEKDYSAGHCEAVKSGPQKQMKLSDY</sequence>
<accession>A0A4Z2HBV4</accession>
<evidence type="ECO:0000256" key="1">
    <source>
        <dbReference type="SAM" id="MobiDB-lite"/>
    </source>
</evidence>
<feature type="compositionally biased region" description="Basic and acidic residues" evidence="1">
    <location>
        <begin position="297"/>
        <end position="310"/>
    </location>
</feature>
<dbReference type="EMBL" id="SRLO01000274">
    <property type="protein sequence ID" value="TNN63367.1"/>
    <property type="molecule type" value="Genomic_DNA"/>
</dbReference>
<evidence type="ECO:0000313" key="2">
    <source>
        <dbReference type="EMBL" id="TNN63367.1"/>
    </source>
</evidence>
<name>A0A4Z2HBV4_9TELE</name>